<evidence type="ECO:0000313" key="1">
    <source>
        <dbReference type="EMBL" id="VEB40693.1"/>
    </source>
</evidence>
<name>A0A447T731_CHRVL</name>
<dbReference type="Proteomes" id="UP000275777">
    <property type="component" value="Chromosome"/>
</dbReference>
<organism evidence="1 2">
    <name type="scientific">Chromobacterium violaceum</name>
    <dbReference type="NCBI Taxonomy" id="536"/>
    <lineage>
        <taxon>Bacteria</taxon>
        <taxon>Pseudomonadati</taxon>
        <taxon>Pseudomonadota</taxon>
        <taxon>Betaproteobacteria</taxon>
        <taxon>Neisseriales</taxon>
        <taxon>Chromobacteriaceae</taxon>
        <taxon>Chromobacterium</taxon>
    </lineage>
</organism>
<gene>
    <name evidence="1" type="ORF">NCTC9695_01095</name>
</gene>
<proteinExistence type="predicted"/>
<protein>
    <submittedName>
        <fullName evidence="1">Uncharacterized protein</fullName>
    </submittedName>
</protein>
<sequence length="48" mass="5681">MSSKAPVTQAIRVLREHKVDYTEHLYKYEEKAAPRCRRGSWASTSTRW</sequence>
<dbReference type="EMBL" id="LR134182">
    <property type="protein sequence ID" value="VEB40693.1"/>
    <property type="molecule type" value="Genomic_DNA"/>
</dbReference>
<accession>A0A447T731</accession>
<dbReference type="AlphaFoldDB" id="A0A447T731"/>
<evidence type="ECO:0000313" key="2">
    <source>
        <dbReference type="Proteomes" id="UP000275777"/>
    </source>
</evidence>
<reference evidence="1 2" key="1">
    <citation type="submission" date="2018-12" db="EMBL/GenBank/DDBJ databases">
        <authorList>
            <consortium name="Pathogen Informatics"/>
        </authorList>
    </citation>
    <scope>NUCLEOTIDE SEQUENCE [LARGE SCALE GENOMIC DNA]</scope>
    <source>
        <strain evidence="1 2">NCTC9695</strain>
    </source>
</reference>